<keyword evidence="2" id="KW-1185">Reference proteome</keyword>
<accession>A0A4V6D386</accession>
<evidence type="ECO:0000313" key="2">
    <source>
        <dbReference type="Proteomes" id="UP000298652"/>
    </source>
</evidence>
<reference evidence="1" key="1">
    <citation type="submission" date="2019-03" db="EMBL/GenBank/DDBJ databases">
        <title>WGS assembly of Setaria viridis.</title>
        <authorList>
            <person name="Huang P."/>
            <person name="Jenkins J."/>
            <person name="Grimwood J."/>
            <person name="Barry K."/>
            <person name="Healey A."/>
            <person name="Mamidi S."/>
            <person name="Sreedasyam A."/>
            <person name="Shu S."/>
            <person name="Feldman M."/>
            <person name="Wu J."/>
            <person name="Yu Y."/>
            <person name="Chen C."/>
            <person name="Johnson J."/>
            <person name="Rokhsar D."/>
            <person name="Baxter I."/>
            <person name="Schmutz J."/>
            <person name="Brutnell T."/>
            <person name="Kellogg E."/>
        </authorList>
    </citation>
    <scope>NUCLEOTIDE SEQUENCE [LARGE SCALE GENOMIC DNA]</scope>
</reference>
<dbReference type="Proteomes" id="UP000298652">
    <property type="component" value="Chromosome 8"/>
</dbReference>
<dbReference type="EMBL" id="CM016559">
    <property type="protein sequence ID" value="TKW01486.1"/>
    <property type="molecule type" value="Genomic_DNA"/>
</dbReference>
<name>A0A4V6D386_SETVI</name>
<sequence>MVWVRTALNPDKIRRKLSVCGFYPENPAAAAAAVAKRPRDGIARGLRWSGAQAAEASRELWRRFPVSLGGRGLTLASRNGSRR</sequence>
<dbReference type="AlphaFoldDB" id="A0A4V6D386"/>
<gene>
    <name evidence="1" type="ORF">SEVIR_8G184332v2</name>
</gene>
<dbReference type="Gramene" id="TKW01486">
    <property type="protein sequence ID" value="TKW01486"/>
    <property type="gene ID" value="SEVIR_8G184332v2"/>
</dbReference>
<organism evidence="1 2">
    <name type="scientific">Setaria viridis</name>
    <name type="common">Green bristlegrass</name>
    <name type="synonym">Setaria italica subsp. viridis</name>
    <dbReference type="NCBI Taxonomy" id="4556"/>
    <lineage>
        <taxon>Eukaryota</taxon>
        <taxon>Viridiplantae</taxon>
        <taxon>Streptophyta</taxon>
        <taxon>Embryophyta</taxon>
        <taxon>Tracheophyta</taxon>
        <taxon>Spermatophyta</taxon>
        <taxon>Magnoliopsida</taxon>
        <taxon>Liliopsida</taxon>
        <taxon>Poales</taxon>
        <taxon>Poaceae</taxon>
        <taxon>PACMAD clade</taxon>
        <taxon>Panicoideae</taxon>
        <taxon>Panicodae</taxon>
        <taxon>Paniceae</taxon>
        <taxon>Cenchrinae</taxon>
        <taxon>Setaria</taxon>
    </lineage>
</organism>
<protein>
    <submittedName>
        <fullName evidence="1">Uncharacterized protein</fullName>
    </submittedName>
</protein>
<proteinExistence type="predicted"/>
<evidence type="ECO:0000313" key="1">
    <source>
        <dbReference type="EMBL" id="TKW01486.1"/>
    </source>
</evidence>